<dbReference type="PRINTS" id="PR00413">
    <property type="entry name" value="HADHALOGNASE"/>
</dbReference>
<proteinExistence type="predicted"/>
<dbReference type="Proteomes" id="UP000265643">
    <property type="component" value="Unassembled WGS sequence"/>
</dbReference>
<dbReference type="Gene3D" id="3.40.50.1000">
    <property type="entry name" value="HAD superfamily/HAD-like"/>
    <property type="match status" value="1"/>
</dbReference>
<dbReference type="SFLD" id="SFLDS00003">
    <property type="entry name" value="Haloacid_Dehalogenase"/>
    <property type="match status" value="1"/>
</dbReference>
<dbReference type="EMBL" id="BHGK01000001">
    <property type="protein sequence ID" value="GCA65641.1"/>
    <property type="molecule type" value="Genomic_DNA"/>
</dbReference>
<keyword evidence="2" id="KW-1185">Reference proteome</keyword>
<dbReference type="InterPro" id="IPR036412">
    <property type="entry name" value="HAD-like_sf"/>
</dbReference>
<dbReference type="SUPFAM" id="SSF56784">
    <property type="entry name" value="HAD-like"/>
    <property type="match status" value="1"/>
</dbReference>
<comment type="caution">
    <text evidence="1">The sequence shown here is derived from an EMBL/GenBank/DDBJ whole genome shotgun (WGS) entry which is preliminary data.</text>
</comment>
<reference evidence="2" key="1">
    <citation type="submission" date="2018-09" db="EMBL/GenBank/DDBJ databases">
        <title>Draft Genome Sequence of Mediterraneibacter sp. KCTC 15684.</title>
        <authorList>
            <person name="Kim J.S."/>
            <person name="Han K.I."/>
            <person name="Suh M.K."/>
            <person name="Lee K.C."/>
            <person name="Eom M.K."/>
            <person name="Lee J.H."/>
            <person name="Park S.H."/>
            <person name="Kang S.W."/>
            <person name="Park J.E."/>
            <person name="Oh B.S."/>
            <person name="Yu S.Y."/>
            <person name="Choi S.H."/>
            <person name="Lee D.H."/>
            <person name="Yoon H."/>
            <person name="Kim B."/>
            <person name="Yang S.J."/>
            <person name="Lee J.S."/>
        </authorList>
    </citation>
    <scope>NUCLEOTIDE SEQUENCE [LARGE SCALE GENOMIC DNA]</scope>
    <source>
        <strain evidence="2">KCTC 15684</strain>
    </source>
</reference>
<accession>A0A391NX66</accession>
<dbReference type="PANTHER" id="PTHR43611">
    <property type="entry name" value="ALPHA-D-GLUCOSE 1-PHOSPHATE PHOSPHATASE"/>
    <property type="match status" value="1"/>
</dbReference>
<dbReference type="InterPro" id="IPR006439">
    <property type="entry name" value="HAD-SF_hydro_IA"/>
</dbReference>
<evidence type="ECO:0000313" key="2">
    <source>
        <dbReference type="Proteomes" id="UP000265643"/>
    </source>
</evidence>
<dbReference type="SFLD" id="SFLDG01129">
    <property type="entry name" value="C1.5:_HAD__Beta-PGM__Phosphata"/>
    <property type="match status" value="1"/>
</dbReference>
<dbReference type="Gene3D" id="1.10.150.240">
    <property type="entry name" value="Putative phosphatase, domain 2"/>
    <property type="match status" value="1"/>
</dbReference>
<sequence length="202" mass="23328">MNTVVFDLGNVLVDYNGGVCVDMLGYTGEVKKELIHAIFLSDAWKAGDEGSVTPEEQLTQFINNAPHLEKEIRDVYEHLDGSIRKFDYTEEVLAHFRKAGFKLYYLSNYGEYLFEKTKYELDFLRKFDGGIISYREKLMKPQKEIYNLLMTRYNIKPNDAWFIDDRPENVEAANAVGMHGIVFDSHTVEEILTGKYTGGQER</sequence>
<dbReference type="InterPro" id="IPR023198">
    <property type="entry name" value="PGP-like_dom2"/>
</dbReference>
<organism evidence="1 2">
    <name type="scientific">Mediterraneibacter butyricigenes</name>
    <dbReference type="NCBI Taxonomy" id="2316025"/>
    <lineage>
        <taxon>Bacteria</taxon>
        <taxon>Bacillati</taxon>
        <taxon>Bacillota</taxon>
        <taxon>Clostridia</taxon>
        <taxon>Lachnospirales</taxon>
        <taxon>Lachnospiraceae</taxon>
        <taxon>Mediterraneibacter</taxon>
    </lineage>
</organism>
<dbReference type="InterPro" id="IPR023214">
    <property type="entry name" value="HAD_sf"/>
</dbReference>
<name>A0A391NX66_9FIRM</name>
<dbReference type="CDD" id="cd02603">
    <property type="entry name" value="HAD_sEH-N_like"/>
    <property type="match status" value="1"/>
</dbReference>
<dbReference type="AlphaFoldDB" id="A0A391NX66"/>
<evidence type="ECO:0000313" key="1">
    <source>
        <dbReference type="EMBL" id="GCA65641.1"/>
    </source>
</evidence>
<dbReference type="PANTHER" id="PTHR43611:SF3">
    <property type="entry name" value="FLAVIN MONONUCLEOTIDE HYDROLASE 1, CHLOROPLATIC"/>
    <property type="match status" value="1"/>
</dbReference>
<dbReference type="Pfam" id="PF00702">
    <property type="entry name" value="Hydrolase"/>
    <property type="match status" value="1"/>
</dbReference>
<protein>
    <submittedName>
        <fullName evidence="1">Haloacid dehalogenase</fullName>
    </submittedName>
</protein>
<dbReference type="NCBIfam" id="TIGR01509">
    <property type="entry name" value="HAD-SF-IA-v3"/>
    <property type="match status" value="1"/>
</dbReference>
<gene>
    <name evidence="1" type="ORF">KGMB01110_00770</name>
</gene>